<organism evidence="1 2">
    <name type="scientific">Rubinisphaera italica</name>
    <dbReference type="NCBI Taxonomy" id="2527969"/>
    <lineage>
        <taxon>Bacteria</taxon>
        <taxon>Pseudomonadati</taxon>
        <taxon>Planctomycetota</taxon>
        <taxon>Planctomycetia</taxon>
        <taxon>Planctomycetales</taxon>
        <taxon>Planctomycetaceae</taxon>
        <taxon>Rubinisphaera</taxon>
    </lineage>
</organism>
<reference evidence="1 2" key="1">
    <citation type="submission" date="2019-02" db="EMBL/GenBank/DDBJ databases">
        <title>Deep-cultivation of Planctomycetes and their phenomic and genomic characterization uncovers novel biology.</title>
        <authorList>
            <person name="Wiegand S."/>
            <person name="Jogler M."/>
            <person name="Boedeker C."/>
            <person name="Pinto D."/>
            <person name="Vollmers J."/>
            <person name="Rivas-Marin E."/>
            <person name="Kohn T."/>
            <person name="Peeters S.H."/>
            <person name="Heuer A."/>
            <person name="Rast P."/>
            <person name="Oberbeckmann S."/>
            <person name="Bunk B."/>
            <person name="Jeske O."/>
            <person name="Meyerdierks A."/>
            <person name="Storesund J.E."/>
            <person name="Kallscheuer N."/>
            <person name="Luecker S."/>
            <person name="Lage O.M."/>
            <person name="Pohl T."/>
            <person name="Merkel B.J."/>
            <person name="Hornburger P."/>
            <person name="Mueller R.-W."/>
            <person name="Bruemmer F."/>
            <person name="Labrenz M."/>
            <person name="Spormann A.M."/>
            <person name="Op Den Camp H."/>
            <person name="Overmann J."/>
            <person name="Amann R."/>
            <person name="Jetten M.S.M."/>
            <person name="Mascher T."/>
            <person name="Medema M.H."/>
            <person name="Devos D.P."/>
            <person name="Kaster A.-K."/>
            <person name="Ovreas L."/>
            <person name="Rohde M."/>
            <person name="Galperin M.Y."/>
            <person name="Jogler C."/>
        </authorList>
    </citation>
    <scope>NUCLEOTIDE SEQUENCE [LARGE SCALE GENOMIC DNA]</scope>
    <source>
        <strain evidence="1 2">Pan54</strain>
    </source>
</reference>
<comment type="caution">
    <text evidence="1">The sequence shown here is derived from an EMBL/GenBank/DDBJ whole genome shotgun (WGS) entry which is preliminary data.</text>
</comment>
<name>A0A5C5XKC2_9PLAN</name>
<dbReference type="Proteomes" id="UP000316095">
    <property type="component" value="Unassembled WGS sequence"/>
</dbReference>
<sequence>MNLEEFKVYVRHSFHFLIVEYGFIEVPAPKRKFINKFMVCYSTDVTWIGIEGIHHGFDIDVRLASTDLSLMKYPSYCLDDLLLIRDPQFKKVTAQNIDTRDIQKRQIDQYAEVLKILADDVLRGDFESFPLLAKAIDDRKSHKK</sequence>
<protein>
    <submittedName>
        <fullName evidence="1">Uncharacterized protein</fullName>
    </submittedName>
</protein>
<evidence type="ECO:0000313" key="1">
    <source>
        <dbReference type="EMBL" id="TWT63667.1"/>
    </source>
</evidence>
<dbReference type="AlphaFoldDB" id="A0A5C5XKC2"/>
<keyword evidence="2" id="KW-1185">Reference proteome</keyword>
<accession>A0A5C5XKC2</accession>
<dbReference type="RefSeq" id="WP_146505428.1">
    <property type="nucleotide sequence ID" value="NZ_SJPG01000001.1"/>
</dbReference>
<gene>
    <name evidence="1" type="ORF">Pan54_44220</name>
</gene>
<dbReference type="EMBL" id="SJPG01000001">
    <property type="protein sequence ID" value="TWT63667.1"/>
    <property type="molecule type" value="Genomic_DNA"/>
</dbReference>
<proteinExistence type="predicted"/>
<evidence type="ECO:0000313" key="2">
    <source>
        <dbReference type="Proteomes" id="UP000316095"/>
    </source>
</evidence>